<dbReference type="EMBL" id="BKCJ010000713">
    <property type="protein sequence ID" value="GEU35634.1"/>
    <property type="molecule type" value="Genomic_DNA"/>
</dbReference>
<reference evidence="2" key="1">
    <citation type="journal article" date="2019" name="Sci. Rep.">
        <title>Draft genome of Tanacetum cinerariifolium, the natural source of mosquito coil.</title>
        <authorList>
            <person name="Yamashiro T."/>
            <person name="Shiraishi A."/>
            <person name="Satake H."/>
            <person name="Nakayama K."/>
        </authorList>
    </citation>
    <scope>NUCLEOTIDE SEQUENCE</scope>
</reference>
<protein>
    <submittedName>
        <fullName evidence="2">Integrase, catalytic region, zinc finger, CCHC-type, peptidase aspartic, catalytic</fullName>
    </submittedName>
</protein>
<feature type="compositionally biased region" description="Basic and acidic residues" evidence="1">
    <location>
        <begin position="247"/>
        <end position="260"/>
    </location>
</feature>
<organism evidence="2">
    <name type="scientific">Tanacetum cinerariifolium</name>
    <name type="common">Dalmatian daisy</name>
    <name type="synonym">Chrysanthemum cinerariifolium</name>
    <dbReference type="NCBI Taxonomy" id="118510"/>
    <lineage>
        <taxon>Eukaryota</taxon>
        <taxon>Viridiplantae</taxon>
        <taxon>Streptophyta</taxon>
        <taxon>Embryophyta</taxon>
        <taxon>Tracheophyta</taxon>
        <taxon>Spermatophyta</taxon>
        <taxon>Magnoliopsida</taxon>
        <taxon>eudicotyledons</taxon>
        <taxon>Gunneridae</taxon>
        <taxon>Pentapetalae</taxon>
        <taxon>asterids</taxon>
        <taxon>campanulids</taxon>
        <taxon>Asterales</taxon>
        <taxon>Asteraceae</taxon>
        <taxon>Asteroideae</taxon>
        <taxon>Anthemideae</taxon>
        <taxon>Anthemidinae</taxon>
        <taxon>Tanacetum</taxon>
    </lineage>
</organism>
<sequence>MHNNIMAAGSRDRPPMLATRRYAQWQSRFMRYVNIKPNGEALRKFIQQGPYKLSNIIIPGQPATDESLAIPEQTIPETFLNITPKNKAHYNAKKEAIHLLLTGIGDEIYSTIDACKTAHEMWIAIERLQQGESLNKQDVKTKWSRFMTIVKQTQDLDTVSHHKLFDILKYYQKEVNEIRAEKIAKIANSLALVVATQQYPNTYYPAPKSHKSYAPPSKQSSSTISHATTKHKGKEIAKPVTPPSEVASKEDNDPEQAQRDKDMQKNLALIAKYFKNIYKPTNNNLRTSSNSKNKNVGTTLRYVNENQTAHYSFMAKIQEVLPADSGSDAEPFEKIAIDYAVSERLRKLRLEEAWKTIKDLAQHEEEEEKEEWNDPIFFEKGSLDCIDATLEHELESMECQVESLMRSEVLLDYENPHKHLNSNLKMPILRSFEENKLEFEDEVEIKMMGTGMDKELPKHNLHKNDITLIICCNFSLTSNLPIKPKDSGSFRIKGFLKKRKKIFTDPGDSVRINPDGVASIWMEFGGNTRDLGSFGEEADKTMTLQQIL</sequence>
<evidence type="ECO:0000313" key="2">
    <source>
        <dbReference type="EMBL" id="GEU35634.1"/>
    </source>
</evidence>
<feature type="compositionally biased region" description="Polar residues" evidence="1">
    <location>
        <begin position="217"/>
        <end position="227"/>
    </location>
</feature>
<evidence type="ECO:0000256" key="1">
    <source>
        <dbReference type="SAM" id="MobiDB-lite"/>
    </source>
</evidence>
<accession>A0A6L2JIZ4</accession>
<gene>
    <name evidence="2" type="ORF">Tci_007612</name>
</gene>
<dbReference type="AlphaFoldDB" id="A0A6L2JIZ4"/>
<comment type="caution">
    <text evidence="2">The sequence shown here is derived from an EMBL/GenBank/DDBJ whole genome shotgun (WGS) entry which is preliminary data.</text>
</comment>
<proteinExistence type="predicted"/>
<feature type="region of interest" description="Disordered" evidence="1">
    <location>
        <begin position="205"/>
        <end position="260"/>
    </location>
</feature>
<name>A0A6L2JIZ4_TANCI</name>